<evidence type="ECO:0000256" key="2">
    <source>
        <dbReference type="ARBA" id="ARBA00007424"/>
    </source>
</evidence>
<dbReference type="GeneID" id="34520116"/>
<dbReference type="Pfam" id="PF00885">
    <property type="entry name" value="DMRL_synthase"/>
    <property type="match status" value="1"/>
</dbReference>
<dbReference type="InterPro" id="IPR002180">
    <property type="entry name" value="LS/RS"/>
</dbReference>
<dbReference type="InterPro" id="IPR034964">
    <property type="entry name" value="LS"/>
</dbReference>
<evidence type="ECO:0000313" key="8">
    <source>
        <dbReference type="Proteomes" id="UP000019384"/>
    </source>
</evidence>
<dbReference type="CDD" id="cd09209">
    <property type="entry name" value="Lumazine_synthase-I"/>
    <property type="match status" value="1"/>
</dbReference>
<evidence type="ECO:0000313" key="7">
    <source>
        <dbReference type="EMBL" id="CDK26728.1"/>
    </source>
</evidence>
<evidence type="ECO:0000256" key="6">
    <source>
        <dbReference type="ARBA" id="ARBA00048785"/>
    </source>
</evidence>
<name>W6MKY0_9ASCO</name>
<dbReference type="UniPathway" id="UPA00275">
    <property type="reaction ID" value="UER00404"/>
</dbReference>
<dbReference type="OrthoDB" id="2965at2759"/>
<dbReference type="Gene3D" id="3.40.50.960">
    <property type="entry name" value="Lumazine/riboflavin synthase"/>
    <property type="match status" value="1"/>
</dbReference>
<protein>
    <recommendedName>
        <fullName evidence="3">6,7-dimethyl-8-ribityllumazine synthase</fullName>
        <ecNumber evidence="3">2.5.1.78</ecNumber>
    </recommendedName>
</protein>
<keyword evidence="5" id="KW-0808">Transferase</keyword>
<proteinExistence type="inferred from homology"/>
<keyword evidence="4" id="KW-0686">Riboflavin biosynthesis</keyword>
<dbReference type="GO" id="GO:0005758">
    <property type="term" value="C:mitochondrial intermembrane space"/>
    <property type="evidence" value="ECO:0007669"/>
    <property type="project" value="EnsemblFungi"/>
</dbReference>
<dbReference type="RefSeq" id="XP_022458728.1">
    <property type="nucleotide sequence ID" value="XM_022602977.1"/>
</dbReference>
<dbReference type="PANTHER" id="PTHR21058:SF0">
    <property type="entry name" value="6,7-DIMETHYL-8-RIBITYLLUMAZINE SYNTHASE"/>
    <property type="match status" value="1"/>
</dbReference>
<dbReference type="EC" id="2.5.1.78" evidence="3"/>
<keyword evidence="8" id="KW-1185">Reference proteome</keyword>
<dbReference type="Proteomes" id="UP000019384">
    <property type="component" value="Unassembled WGS sequence"/>
</dbReference>
<gene>
    <name evidence="7" type="ORF">KUCA_T00002702001</name>
</gene>
<dbReference type="STRING" id="1382522.W6MKY0"/>
<accession>W6MKY0</accession>
<comment type="catalytic activity">
    <reaction evidence="6">
        <text>(2S)-2-hydroxy-3-oxobutyl phosphate + 5-amino-6-(D-ribitylamino)uracil = 6,7-dimethyl-8-(1-D-ribityl)lumazine + phosphate + 2 H2O + H(+)</text>
        <dbReference type="Rhea" id="RHEA:26152"/>
        <dbReference type="ChEBI" id="CHEBI:15377"/>
        <dbReference type="ChEBI" id="CHEBI:15378"/>
        <dbReference type="ChEBI" id="CHEBI:15934"/>
        <dbReference type="ChEBI" id="CHEBI:43474"/>
        <dbReference type="ChEBI" id="CHEBI:58201"/>
        <dbReference type="ChEBI" id="CHEBI:58830"/>
        <dbReference type="EC" id="2.5.1.78"/>
    </reaction>
</comment>
<dbReference type="PANTHER" id="PTHR21058">
    <property type="entry name" value="6,7-DIMETHYL-8-RIBITYLLUMAZINE SYNTHASE DMRL SYNTHASE LUMAZINE SYNTHASE"/>
    <property type="match status" value="1"/>
</dbReference>
<reference evidence="7" key="1">
    <citation type="submission" date="2013-12" db="EMBL/GenBank/DDBJ databases">
        <authorList>
            <person name="Genoscope - CEA"/>
        </authorList>
    </citation>
    <scope>NUCLEOTIDE SEQUENCE</scope>
    <source>
        <strain evidence="7">CBS 1993</strain>
    </source>
</reference>
<dbReference type="SUPFAM" id="SSF52121">
    <property type="entry name" value="Lumazine synthase"/>
    <property type="match status" value="1"/>
</dbReference>
<dbReference type="GO" id="GO:0009349">
    <property type="term" value="C:riboflavin synthase complex"/>
    <property type="evidence" value="ECO:0007669"/>
    <property type="project" value="InterPro"/>
</dbReference>
<dbReference type="InterPro" id="IPR036467">
    <property type="entry name" value="LS/RS_sf"/>
</dbReference>
<dbReference type="HOGENOM" id="CLU_089358_2_2_1"/>
<dbReference type="NCBIfam" id="TIGR00114">
    <property type="entry name" value="lumazine-synth"/>
    <property type="match status" value="1"/>
</dbReference>
<organism evidence="7 8">
    <name type="scientific">Kuraishia capsulata CBS 1993</name>
    <dbReference type="NCBI Taxonomy" id="1382522"/>
    <lineage>
        <taxon>Eukaryota</taxon>
        <taxon>Fungi</taxon>
        <taxon>Dikarya</taxon>
        <taxon>Ascomycota</taxon>
        <taxon>Saccharomycotina</taxon>
        <taxon>Pichiomycetes</taxon>
        <taxon>Pichiales</taxon>
        <taxon>Pichiaceae</taxon>
        <taxon>Kuraishia</taxon>
    </lineage>
</organism>
<dbReference type="AlphaFoldDB" id="W6MKY0"/>
<evidence type="ECO:0000256" key="1">
    <source>
        <dbReference type="ARBA" id="ARBA00004917"/>
    </source>
</evidence>
<evidence type="ECO:0000256" key="3">
    <source>
        <dbReference type="ARBA" id="ARBA00012664"/>
    </source>
</evidence>
<evidence type="ECO:0000256" key="4">
    <source>
        <dbReference type="ARBA" id="ARBA00022619"/>
    </source>
</evidence>
<comment type="similarity">
    <text evidence="2">Belongs to the DMRL synthase family.</text>
</comment>
<reference evidence="7" key="2">
    <citation type="submission" date="2014-02" db="EMBL/GenBank/DDBJ databases">
        <title>Complete DNA sequence of /Kuraishia capsulata/ illustrates novel genomic features among budding yeasts (/Saccharomycotina/).</title>
        <authorList>
            <person name="Morales L."/>
            <person name="Noel B."/>
            <person name="Porcel B."/>
            <person name="Marcet-Houben M."/>
            <person name="Hullo M-F."/>
            <person name="Sacerdot C."/>
            <person name="Tekaia F."/>
            <person name="Leh-Louis V."/>
            <person name="Despons L."/>
            <person name="Khanna V."/>
            <person name="Aury J-M."/>
            <person name="Barbe V."/>
            <person name="Couloux A."/>
            <person name="Labadie K."/>
            <person name="Pelletier E."/>
            <person name="Souciet J-L."/>
            <person name="Boekhout T."/>
            <person name="Gabaldon T."/>
            <person name="Wincker P."/>
            <person name="Dujon B."/>
        </authorList>
    </citation>
    <scope>NUCLEOTIDE SEQUENCE</scope>
    <source>
        <strain evidence="7">CBS 1993</strain>
    </source>
</reference>
<dbReference type="EMBL" id="HG793127">
    <property type="protein sequence ID" value="CDK26728.1"/>
    <property type="molecule type" value="Genomic_DNA"/>
</dbReference>
<dbReference type="GO" id="GO:0009231">
    <property type="term" value="P:riboflavin biosynthetic process"/>
    <property type="evidence" value="ECO:0007669"/>
    <property type="project" value="UniProtKB-UniPathway"/>
</dbReference>
<dbReference type="GO" id="GO:0000906">
    <property type="term" value="F:6,7-dimethyl-8-ribityllumazine synthase activity"/>
    <property type="evidence" value="ECO:0007669"/>
    <property type="project" value="UniProtKB-EC"/>
</dbReference>
<comment type="pathway">
    <text evidence="1">Cofactor biosynthesis; riboflavin biosynthesis; riboflavin from 2-hydroxy-3-oxobutyl phosphate and 5-amino-6-(D-ribitylamino)uracil: step 1/2.</text>
</comment>
<evidence type="ECO:0000256" key="5">
    <source>
        <dbReference type="ARBA" id="ARBA00022679"/>
    </source>
</evidence>
<sequence>MTSLGVETKNIFVESVPGSFELPYAVEMLSRTGEPGNPGPCKYDAIIAIGVLIKGDTSHYEYICESVTHQLMRAQSVIAAPIIYGVLTCLTEEQALARAGISGNMHNHGDDWGAAAVEMSIKKSREPKSLEALVTPK</sequence>